<dbReference type="GO" id="GO:0015221">
    <property type="term" value="F:lipopolysaccharide transmembrane transporter activity"/>
    <property type="evidence" value="ECO:0007669"/>
    <property type="project" value="InterPro"/>
</dbReference>
<dbReference type="RefSeq" id="WP_084372910.1">
    <property type="nucleotide sequence ID" value="NZ_FWYF01000002.1"/>
</dbReference>
<accession>A0A1W2GE21</accession>
<dbReference type="AlphaFoldDB" id="A0A1W2GE21"/>
<dbReference type="STRING" id="692418.SAMN04488029_2252"/>
<dbReference type="EMBL" id="FWYF01000002">
    <property type="protein sequence ID" value="SMD34919.1"/>
    <property type="molecule type" value="Genomic_DNA"/>
</dbReference>
<evidence type="ECO:0000313" key="2">
    <source>
        <dbReference type="Proteomes" id="UP000192472"/>
    </source>
</evidence>
<dbReference type="InterPro" id="IPR010664">
    <property type="entry name" value="LipoPS_assembly_LptC-rel"/>
</dbReference>
<gene>
    <name evidence="1" type="ORF">SAMN04488029_2252</name>
</gene>
<dbReference type="GO" id="GO:0005886">
    <property type="term" value="C:plasma membrane"/>
    <property type="evidence" value="ECO:0007669"/>
    <property type="project" value="InterPro"/>
</dbReference>
<sequence length="181" mass="20797">MNKSWFIVGLIGLFFSCKEQKKVDHEIYDGPEVAMRNIDMLVSDSAIIKLRLVARTQLVLSNQDRDFPDGIYLRFYNPFGLVTSTLLADKGYYFSEEDYYQAEGNVIMRSLFTGDELSTELLNWDPEKEQIYTDNFVTIKTEDEVLTGEGLEASQNFEEYTILKPSGVMSIMPQTKQPQTN</sequence>
<keyword evidence="2" id="KW-1185">Reference proteome</keyword>
<reference evidence="1 2" key="1">
    <citation type="submission" date="2017-04" db="EMBL/GenBank/DDBJ databases">
        <authorList>
            <person name="Afonso C.L."/>
            <person name="Miller P.J."/>
            <person name="Scott M.A."/>
            <person name="Spackman E."/>
            <person name="Goraichik I."/>
            <person name="Dimitrov K.M."/>
            <person name="Suarez D.L."/>
            <person name="Swayne D.E."/>
        </authorList>
    </citation>
    <scope>NUCLEOTIDE SEQUENCE [LARGE SCALE GENOMIC DNA]</scope>
    <source>
        <strain evidence="1 2">DSM 26133</strain>
    </source>
</reference>
<proteinExistence type="predicted"/>
<name>A0A1W2GE21_REIFA</name>
<organism evidence="1 2">
    <name type="scientific">Reichenbachiella faecimaris</name>
    <dbReference type="NCBI Taxonomy" id="692418"/>
    <lineage>
        <taxon>Bacteria</taxon>
        <taxon>Pseudomonadati</taxon>
        <taxon>Bacteroidota</taxon>
        <taxon>Cytophagia</taxon>
        <taxon>Cytophagales</taxon>
        <taxon>Reichenbachiellaceae</taxon>
        <taxon>Reichenbachiella</taxon>
    </lineage>
</organism>
<dbReference type="Proteomes" id="UP000192472">
    <property type="component" value="Unassembled WGS sequence"/>
</dbReference>
<dbReference type="OrthoDB" id="9812080at2"/>
<dbReference type="PROSITE" id="PS51257">
    <property type="entry name" value="PROKAR_LIPOPROTEIN"/>
    <property type="match status" value="1"/>
</dbReference>
<dbReference type="NCBIfam" id="TIGR04409">
    <property type="entry name" value="LptC_YrbK"/>
    <property type="match status" value="1"/>
</dbReference>
<protein>
    <submittedName>
        <fullName evidence="1">LPS export ABC transporter protein LptC</fullName>
    </submittedName>
</protein>
<evidence type="ECO:0000313" key="1">
    <source>
        <dbReference type="EMBL" id="SMD34919.1"/>
    </source>
</evidence>
<dbReference type="Pfam" id="PF06835">
    <property type="entry name" value="LptC"/>
    <property type="match status" value="1"/>
</dbReference>
<dbReference type="Gene3D" id="2.60.450.10">
    <property type="entry name" value="Lipopolysaccharide (LPS) transport protein A like domain"/>
    <property type="match status" value="1"/>
</dbReference>
<dbReference type="InterPro" id="IPR026265">
    <property type="entry name" value="LptC"/>
</dbReference>